<dbReference type="Proteomes" id="UP000008022">
    <property type="component" value="Unassembled WGS sequence"/>
</dbReference>
<name>A0A0E0PFX2_ORYRU</name>
<reference evidence="1" key="2">
    <citation type="submission" date="2015-06" db="UniProtKB">
        <authorList>
            <consortium name="EnsemblPlants"/>
        </authorList>
    </citation>
    <scope>IDENTIFICATION</scope>
</reference>
<evidence type="ECO:0000313" key="2">
    <source>
        <dbReference type="Proteomes" id="UP000008022"/>
    </source>
</evidence>
<dbReference type="AlphaFoldDB" id="A0A0E0PFX2"/>
<reference evidence="2" key="1">
    <citation type="submission" date="2013-06" db="EMBL/GenBank/DDBJ databases">
        <authorList>
            <person name="Zhao Q."/>
        </authorList>
    </citation>
    <scope>NUCLEOTIDE SEQUENCE</scope>
    <source>
        <strain evidence="2">cv. W1943</strain>
    </source>
</reference>
<dbReference type="STRING" id="4529.A0A0E0PFX2"/>
<evidence type="ECO:0000313" key="1">
    <source>
        <dbReference type="EnsemblPlants" id="ORUFI04G31680.1"/>
    </source>
</evidence>
<keyword evidence="2" id="KW-1185">Reference proteome</keyword>
<dbReference type="EnsemblPlants" id="ORUFI04G31680.1">
    <property type="protein sequence ID" value="ORUFI04G31680.1"/>
    <property type="gene ID" value="ORUFI04G31680"/>
</dbReference>
<protein>
    <submittedName>
        <fullName evidence="1">Uncharacterized protein</fullName>
    </submittedName>
</protein>
<dbReference type="HOGENOM" id="CLU_2610278_0_0_1"/>
<dbReference type="Gramene" id="ORUFI04G31680.1">
    <property type="protein sequence ID" value="ORUFI04G31680.1"/>
    <property type="gene ID" value="ORUFI04G31680"/>
</dbReference>
<accession>A0A0E0PFX2</accession>
<sequence>MAATAAALAVSDELALPLPRGGGSRAVGDLAAAAGVSREEVVVITQCASLGELLLVSGLPAFKPGEKIALPGNFLAADL</sequence>
<proteinExistence type="predicted"/>
<organism evidence="1 2">
    <name type="scientific">Oryza rufipogon</name>
    <name type="common">Brownbeard rice</name>
    <name type="synonym">Asian wild rice</name>
    <dbReference type="NCBI Taxonomy" id="4529"/>
    <lineage>
        <taxon>Eukaryota</taxon>
        <taxon>Viridiplantae</taxon>
        <taxon>Streptophyta</taxon>
        <taxon>Embryophyta</taxon>
        <taxon>Tracheophyta</taxon>
        <taxon>Spermatophyta</taxon>
        <taxon>Magnoliopsida</taxon>
        <taxon>Liliopsida</taxon>
        <taxon>Poales</taxon>
        <taxon>Poaceae</taxon>
        <taxon>BOP clade</taxon>
        <taxon>Oryzoideae</taxon>
        <taxon>Oryzeae</taxon>
        <taxon>Oryzinae</taxon>
        <taxon>Oryza</taxon>
    </lineage>
</organism>